<keyword evidence="6" id="KW-0630">Potassium</keyword>
<dbReference type="Proteomes" id="UP000031197">
    <property type="component" value="Unassembled WGS sequence"/>
</dbReference>
<keyword evidence="10 13" id="KW-0407">Ion channel</keyword>
<feature type="transmembrane region" description="Helical" evidence="11">
    <location>
        <begin position="119"/>
        <end position="137"/>
    </location>
</feature>
<evidence type="ECO:0000256" key="1">
    <source>
        <dbReference type="ARBA" id="ARBA00004141"/>
    </source>
</evidence>
<gene>
    <name evidence="13" type="ORF">RJ41_13005</name>
</gene>
<feature type="transmembrane region" description="Helical" evidence="11">
    <location>
        <begin position="202"/>
        <end position="223"/>
    </location>
</feature>
<keyword evidence="8" id="KW-0406">Ion transport</keyword>
<keyword evidence="4 11" id="KW-0812">Transmembrane</keyword>
<keyword evidence="2" id="KW-0813">Transport</keyword>
<feature type="transmembrane region" description="Helical" evidence="11">
    <location>
        <begin position="174"/>
        <end position="195"/>
    </location>
</feature>
<dbReference type="InterPro" id="IPR028325">
    <property type="entry name" value="VG_K_chnl"/>
</dbReference>
<keyword evidence="3" id="KW-0633">Potassium transport</keyword>
<dbReference type="GO" id="GO:0001508">
    <property type="term" value="P:action potential"/>
    <property type="evidence" value="ECO:0007669"/>
    <property type="project" value="TreeGrafter"/>
</dbReference>
<evidence type="ECO:0000256" key="6">
    <source>
        <dbReference type="ARBA" id="ARBA00022958"/>
    </source>
</evidence>
<protein>
    <submittedName>
        <fullName evidence="13">Potassium channel protein</fullName>
    </submittedName>
</protein>
<comment type="caution">
    <text evidence="13">The sequence shown here is derived from an EMBL/GenBank/DDBJ whole genome shotgun (WGS) entry which is preliminary data.</text>
</comment>
<dbReference type="AlphaFoldDB" id="A0A0B3YC66"/>
<dbReference type="GO" id="GO:0005249">
    <property type="term" value="F:voltage-gated potassium channel activity"/>
    <property type="evidence" value="ECO:0007669"/>
    <property type="project" value="InterPro"/>
</dbReference>
<dbReference type="GO" id="GO:0008076">
    <property type="term" value="C:voltage-gated potassium channel complex"/>
    <property type="evidence" value="ECO:0007669"/>
    <property type="project" value="InterPro"/>
</dbReference>
<reference evidence="13 14" key="1">
    <citation type="submission" date="2014-12" db="EMBL/GenBank/DDBJ databases">
        <title>Genome sequencing of Alteromonas marina AD001.</title>
        <authorList>
            <person name="Adrian T.G.S."/>
            <person name="Chan K.G."/>
        </authorList>
    </citation>
    <scope>NUCLEOTIDE SEQUENCE [LARGE SCALE GENOMIC DNA]</scope>
    <source>
        <strain evidence="13 14">AD001</strain>
    </source>
</reference>
<dbReference type="PRINTS" id="PR00169">
    <property type="entry name" value="KCHANNEL"/>
</dbReference>
<feature type="transmembrane region" description="Helical" evidence="11">
    <location>
        <begin position="56"/>
        <end position="75"/>
    </location>
</feature>
<feature type="transmembrane region" description="Helical" evidence="11">
    <location>
        <begin position="26"/>
        <end position="44"/>
    </location>
</feature>
<evidence type="ECO:0000259" key="12">
    <source>
        <dbReference type="Pfam" id="PF00520"/>
    </source>
</evidence>
<dbReference type="Gene3D" id="1.10.287.70">
    <property type="match status" value="1"/>
</dbReference>
<keyword evidence="14" id="KW-1185">Reference proteome</keyword>
<evidence type="ECO:0000256" key="9">
    <source>
        <dbReference type="ARBA" id="ARBA00023136"/>
    </source>
</evidence>
<evidence type="ECO:0000313" key="13">
    <source>
        <dbReference type="EMBL" id="KHT50697.1"/>
    </source>
</evidence>
<feature type="domain" description="Ion transport" evidence="12">
    <location>
        <begin position="25"/>
        <end position="263"/>
    </location>
</feature>
<dbReference type="PANTHER" id="PTHR11537:SF254">
    <property type="entry name" value="POTASSIUM VOLTAGE-GATED CHANNEL PROTEIN SHAB"/>
    <property type="match status" value="1"/>
</dbReference>
<evidence type="ECO:0000256" key="5">
    <source>
        <dbReference type="ARBA" id="ARBA00022826"/>
    </source>
</evidence>
<evidence type="ECO:0000313" key="14">
    <source>
        <dbReference type="Proteomes" id="UP000031197"/>
    </source>
</evidence>
<evidence type="ECO:0000256" key="2">
    <source>
        <dbReference type="ARBA" id="ARBA00022448"/>
    </source>
</evidence>
<keyword evidence="7 11" id="KW-1133">Transmembrane helix</keyword>
<dbReference type="InterPro" id="IPR005821">
    <property type="entry name" value="Ion_trans_dom"/>
</dbReference>
<evidence type="ECO:0000256" key="3">
    <source>
        <dbReference type="ARBA" id="ARBA00022538"/>
    </source>
</evidence>
<dbReference type="Pfam" id="PF00520">
    <property type="entry name" value="Ion_trans"/>
    <property type="match status" value="1"/>
</dbReference>
<evidence type="ECO:0000256" key="7">
    <source>
        <dbReference type="ARBA" id="ARBA00022989"/>
    </source>
</evidence>
<dbReference type="PANTHER" id="PTHR11537">
    <property type="entry name" value="VOLTAGE-GATED POTASSIUM CHANNEL"/>
    <property type="match status" value="1"/>
</dbReference>
<sequence length="321" mass="36352">MSFQNACYHILAPSSEAHEYKKHSKLFDILLIALIIVNVAAMMLETVPGLPALWQHELHIIEVVSVLIFTIEYILRVYSSASAPNRSTQANRSAQANRTRQEKTTAWQKRWAYIKSPMALVDLMAILPFYLSMLVAFDLRILRVFRVLRILKIGRYSRSMQTLVTVLRNESHSLIAALSVLLLFTIIAATCIYYIEHAAQPDVFSSIPASLWWALVTLTTVGYGDAVPITALGKIFGGLITIMGICFYALPAGILSSSYTSQMQLKRDRFKDTVRSVLDDGKLSEHDVHHLEHVRALLDLDEEEAKLIVRLLQHHHKRLDD</sequence>
<keyword evidence="5" id="KW-0631">Potassium channel</keyword>
<evidence type="ECO:0000256" key="11">
    <source>
        <dbReference type="SAM" id="Phobius"/>
    </source>
</evidence>
<dbReference type="SUPFAM" id="SSF81324">
    <property type="entry name" value="Voltage-gated potassium channels"/>
    <property type="match status" value="1"/>
</dbReference>
<dbReference type="FunFam" id="1.10.287.70:FF:000028">
    <property type="entry name" value="potassium voltage-gated channel subfamily D member 3"/>
    <property type="match status" value="1"/>
</dbReference>
<proteinExistence type="predicted"/>
<organism evidence="13 14">
    <name type="scientific">Alteromonas marina</name>
    <dbReference type="NCBI Taxonomy" id="203795"/>
    <lineage>
        <taxon>Bacteria</taxon>
        <taxon>Pseudomonadati</taxon>
        <taxon>Pseudomonadota</taxon>
        <taxon>Gammaproteobacteria</taxon>
        <taxon>Alteromonadales</taxon>
        <taxon>Alteromonadaceae</taxon>
        <taxon>Alteromonas/Salinimonas group</taxon>
        <taxon>Alteromonas</taxon>
    </lineage>
</organism>
<evidence type="ECO:0000256" key="8">
    <source>
        <dbReference type="ARBA" id="ARBA00023065"/>
    </source>
</evidence>
<dbReference type="EMBL" id="JWLW01000023">
    <property type="protein sequence ID" value="KHT50697.1"/>
    <property type="molecule type" value="Genomic_DNA"/>
</dbReference>
<evidence type="ECO:0000256" key="10">
    <source>
        <dbReference type="ARBA" id="ARBA00023303"/>
    </source>
</evidence>
<evidence type="ECO:0000256" key="4">
    <source>
        <dbReference type="ARBA" id="ARBA00022692"/>
    </source>
</evidence>
<comment type="subcellular location">
    <subcellularLocation>
        <location evidence="1">Membrane</location>
        <topology evidence="1">Multi-pass membrane protein</topology>
    </subcellularLocation>
</comment>
<dbReference type="OrthoDB" id="9799090at2"/>
<name>A0A0B3YC66_9ALTE</name>
<keyword evidence="9 11" id="KW-0472">Membrane</keyword>
<dbReference type="RefSeq" id="WP_039221505.1">
    <property type="nucleotide sequence ID" value="NZ_JWLW01000023.1"/>
</dbReference>
<feature type="transmembrane region" description="Helical" evidence="11">
    <location>
        <begin position="235"/>
        <end position="259"/>
    </location>
</feature>
<accession>A0A0B3YC66</accession>